<dbReference type="InterPro" id="IPR013096">
    <property type="entry name" value="Cupin_2"/>
</dbReference>
<dbReference type="Pfam" id="PF07883">
    <property type="entry name" value="Cupin_2"/>
    <property type="match status" value="1"/>
</dbReference>
<dbReference type="InterPro" id="IPR001387">
    <property type="entry name" value="Cro/C1-type_HTH"/>
</dbReference>
<evidence type="ECO:0000313" key="5">
    <source>
        <dbReference type="Proteomes" id="UP000249061"/>
    </source>
</evidence>
<dbReference type="SMART" id="SM00530">
    <property type="entry name" value="HTH_XRE"/>
    <property type="match status" value="1"/>
</dbReference>
<comment type="caution">
    <text evidence="4">The sequence shown here is derived from an EMBL/GenBank/DDBJ whole genome shotgun (WGS) entry which is preliminary data.</text>
</comment>
<dbReference type="AlphaFoldDB" id="A0A2W5TCS6"/>
<proteinExistence type="predicted"/>
<dbReference type="GO" id="GO:0003700">
    <property type="term" value="F:DNA-binding transcription factor activity"/>
    <property type="evidence" value="ECO:0007669"/>
    <property type="project" value="TreeGrafter"/>
</dbReference>
<dbReference type="InterPro" id="IPR050807">
    <property type="entry name" value="TransReg_Diox_bact_type"/>
</dbReference>
<dbReference type="SUPFAM" id="SSF51182">
    <property type="entry name" value="RmlC-like cupins"/>
    <property type="match status" value="1"/>
</dbReference>
<dbReference type="Pfam" id="PF01381">
    <property type="entry name" value="HTH_3"/>
    <property type="match status" value="1"/>
</dbReference>
<keyword evidence="1" id="KW-0238">DNA-binding</keyword>
<sequence length="206" mass="22379">MPRGSKPKKPVEQEVSEPTADLAPVVGKNLKRLRTERGLSLEKLSQSSGVSRAMLGQVELGQSAPTINVLWKMARALDVPFSALIATSTSTGARVLRAEAAKRLMSNDGSFQSRALFPFDEPRRVEFYELKLSPKGVEKADAHAPGTLENLVVSKGNVEIEIGTQKHQLETGDAIVFEADLPHVYKNAGTTDAVMYLVMTYAEQVG</sequence>
<protein>
    <submittedName>
        <fullName evidence="4">XRE family transcriptional regulator</fullName>
    </submittedName>
</protein>
<name>A0A2W5TCS6_9BACT</name>
<dbReference type="PANTHER" id="PTHR46797">
    <property type="entry name" value="HTH-TYPE TRANSCRIPTIONAL REGULATOR"/>
    <property type="match status" value="1"/>
</dbReference>
<organism evidence="4 5">
    <name type="scientific">Archangium gephyra</name>
    <dbReference type="NCBI Taxonomy" id="48"/>
    <lineage>
        <taxon>Bacteria</taxon>
        <taxon>Pseudomonadati</taxon>
        <taxon>Myxococcota</taxon>
        <taxon>Myxococcia</taxon>
        <taxon>Myxococcales</taxon>
        <taxon>Cystobacterineae</taxon>
        <taxon>Archangiaceae</taxon>
        <taxon>Archangium</taxon>
    </lineage>
</organism>
<dbReference type="GO" id="GO:0003677">
    <property type="term" value="F:DNA binding"/>
    <property type="evidence" value="ECO:0007669"/>
    <property type="project" value="UniProtKB-KW"/>
</dbReference>
<dbReference type="SUPFAM" id="SSF47413">
    <property type="entry name" value="lambda repressor-like DNA-binding domains"/>
    <property type="match status" value="1"/>
</dbReference>
<evidence type="ECO:0000313" key="4">
    <source>
        <dbReference type="EMBL" id="PZR12692.1"/>
    </source>
</evidence>
<evidence type="ECO:0000256" key="1">
    <source>
        <dbReference type="ARBA" id="ARBA00023125"/>
    </source>
</evidence>
<dbReference type="GO" id="GO:0005829">
    <property type="term" value="C:cytosol"/>
    <property type="evidence" value="ECO:0007669"/>
    <property type="project" value="TreeGrafter"/>
</dbReference>
<evidence type="ECO:0000256" key="2">
    <source>
        <dbReference type="SAM" id="MobiDB-lite"/>
    </source>
</evidence>
<dbReference type="CDD" id="cd00093">
    <property type="entry name" value="HTH_XRE"/>
    <property type="match status" value="1"/>
</dbReference>
<dbReference type="InterPro" id="IPR014710">
    <property type="entry name" value="RmlC-like_jellyroll"/>
</dbReference>
<dbReference type="Gene3D" id="2.60.120.10">
    <property type="entry name" value="Jelly Rolls"/>
    <property type="match status" value="1"/>
</dbReference>
<accession>A0A2W5TCS6</accession>
<dbReference type="Proteomes" id="UP000249061">
    <property type="component" value="Unassembled WGS sequence"/>
</dbReference>
<gene>
    <name evidence="4" type="ORF">DI536_14035</name>
</gene>
<dbReference type="InterPro" id="IPR010982">
    <property type="entry name" value="Lambda_DNA-bd_dom_sf"/>
</dbReference>
<dbReference type="EMBL" id="QFQP01000011">
    <property type="protein sequence ID" value="PZR12692.1"/>
    <property type="molecule type" value="Genomic_DNA"/>
</dbReference>
<dbReference type="Gene3D" id="1.10.260.40">
    <property type="entry name" value="lambda repressor-like DNA-binding domains"/>
    <property type="match status" value="1"/>
</dbReference>
<dbReference type="CDD" id="cd02209">
    <property type="entry name" value="cupin_XRE_C"/>
    <property type="match status" value="1"/>
</dbReference>
<evidence type="ECO:0000259" key="3">
    <source>
        <dbReference type="PROSITE" id="PS50943"/>
    </source>
</evidence>
<dbReference type="InterPro" id="IPR011051">
    <property type="entry name" value="RmlC_Cupin_sf"/>
</dbReference>
<dbReference type="PROSITE" id="PS50943">
    <property type="entry name" value="HTH_CROC1"/>
    <property type="match status" value="1"/>
</dbReference>
<feature type="region of interest" description="Disordered" evidence="2">
    <location>
        <begin position="1"/>
        <end position="22"/>
    </location>
</feature>
<dbReference type="PANTHER" id="PTHR46797:SF1">
    <property type="entry name" value="METHYLPHOSPHONATE SYNTHASE"/>
    <property type="match status" value="1"/>
</dbReference>
<reference evidence="4 5" key="1">
    <citation type="submission" date="2017-08" db="EMBL/GenBank/DDBJ databases">
        <title>Infants hospitalized years apart are colonized by the same room-sourced microbial strains.</title>
        <authorList>
            <person name="Brooks B."/>
            <person name="Olm M.R."/>
            <person name="Firek B.A."/>
            <person name="Baker R."/>
            <person name="Thomas B.C."/>
            <person name="Morowitz M.J."/>
            <person name="Banfield J.F."/>
        </authorList>
    </citation>
    <scope>NUCLEOTIDE SEQUENCE [LARGE SCALE GENOMIC DNA]</scope>
    <source>
        <strain evidence="4">S2_003_000_R2_14</strain>
    </source>
</reference>
<feature type="domain" description="HTH cro/C1-type" evidence="3">
    <location>
        <begin position="30"/>
        <end position="84"/>
    </location>
</feature>